<dbReference type="InterPro" id="IPR016291">
    <property type="entry name" value="Isochorismatase"/>
</dbReference>
<protein>
    <submittedName>
        <fullName evidence="3">Nicotinamidase-related amidase</fullName>
    </submittedName>
</protein>
<reference evidence="3 4" key="1">
    <citation type="submission" date="2016-10" db="EMBL/GenBank/DDBJ databases">
        <authorList>
            <person name="Varghese N."/>
            <person name="Submissions S."/>
        </authorList>
    </citation>
    <scope>NUCLEOTIDE SEQUENCE [LARGE SCALE GENOMIC DNA]</scope>
    <source>
        <strain evidence="3 4">CGMCC 1.6853</strain>
    </source>
</reference>
<dbReference type="SUPFAM" id="SSF52499">
    <property type="entry name" value="Isochorismatase-like hydrolases"/>
    <property type="match status" value="1"/>
</dbReference>
<dbReference type="PANTHER" id="PTHR43540:SF6">
    <property type="entry name" value="ISOCHORISMATASE-LIKE DOMAIN-CONTAINING PROTEIN"/>
    <property type="match status" value="1"/>
</dbReference>
<evidence type="ECO:0000313" key="3">
    <source>
        <dbReference type="EMBL" id="SCX77758.1"/>
    </source>
</evidence>
<dbReference type="InterPro" id="IPR000868">
    <property type="entry name" value="Isochorismatase-like_dom"/>
</dbReference>
<dbReference type="RefSeq" id="WP_050501261.1">
    <property type="nucleotide sequence ID" value="NZ_CBCSIN010000001.1"/>
</dbReference>
<name>A0A1G5AIP8_9GAMM</name>
<keyword evidence="1" id="KW-0378">Hydrolase</keyword>
<feature type="domain" description="Isochorismatase-like" evidence="2">
    <location>
        <begin position="17"/>
        <end position="191"/>
    </location>
</feature>
<organism evidence="3 4">
    <name type="scientific">Serratia nematodiphila</name>
    <dbReference type="NCBI Taxonomy" id="458197"/>
    <lineage>
        <taxon>Bacteria</taxon>
        <taxon>Pseudomonadati</taxon>
        <taxon>Pseudomonadota</taxon>
        <taxon>Gammaproteobacteria</taxon>
        <taxon>Enterobacterales</taxon>
        <taxon>Yersiniaceae</taxon>
        <taxon>Serratia</taxon>
    </lineage>
</organism>
<dbReference type="PRINTS" id="PR01398">
    <property type="entry name" value="ISCHRISMTASE"/>
</dbReference>
<dbReference type="CDD" id="cd00431">
    <property type="entry name" value="cysteine_hydrolases"/>
    <property type="match status" value="1"/>
</dbReference>
<dbReference type="InterPro" id="IPR050272">
    <property type="entry name" value="Isochorismatase-like_hydrls"/>
</dbReference>
<dbReference type="Gene3D" id="3.40.50.850">
    <property type="entry name" value="Isochorismatase-like"/>
    <property type="match status" value="1"/>
</dbReference>
<keyword evidence="4" id="KW-1185">Reference proteome</keyword>
<sequence length="204" mass="22607">MQRQKTTLPPNRTRRFAVLVIDMQYDFLDEGGPVPCEGGRAIIAPLQVLLNFARGAGIPVIYTQESHRVNRVDFGRELDYGETLHCLEGSRGVEIIADLSPQVGDQVLIKRRYSAFFATDLDLLLRGIGVDTVVLTGVATDVCVRATAQDAMQLDYRVIVPRECVAGTRHVRHEAALENIGYVFGRIQSLAEVMNLLRVGLEEA</sequence>
<dbReference type="PANTHER" id="PTHR43540">
    <property type="entry name" value="PEROXYUREIDOACRYLATE/UREIDOACRYLATE AMIDOHYDROLASE-RELATED"/>
    <property type="match status" value="1"/>
</dbReference>
<evidence type="ECO:0000259" key="2">
    <source>
        <dbReference type="Pfam" id="PF00857"/>
    </source>
</evidence>
<proteinExistence type="predicted"/>
<dbReference type="Pfam" id="PF00857">
    <property type="entry name" value="Isochorismatase"/>
    <property type="match status" value="1"/>
</dbReference>
<accession>A0A1G5AIP8</accession>
<dbReference type="Proteomes" id="UP000183031">
    <property type="component" value="Unassembled WGS sequence"/>
</dbReference>
<dbReference type="InterPro" id="IPR036380">
    <property type="entry name" value="Isochorismatase-like_sf"/>
</dbReference>
<gene>
    <name evidence="3" type="ORF">SAMN02927935_00066</name>
</gene>
<dbReference type="EMBL" id="FMUT01000002">
    <property type="protein sequence ID" value="SCX77758.1"/>
    <property type="molecule type" value="Genomic_DNA"/>
</dbReference>
<comment type="caution">
    <text evidence="3">The sequence shown here is derived from an EMBL/GenBank/DDBJ whole genome shotgun (WGS) entry which is preliminary data.</text>
</comment>
<evidence type="ECO:0000256" key="1">
    <source>
        <dbReference type="ARBA" id="ARBA00022801"/>
    </source>
</evidence>
<evidence type="ECO:0000313" key="4">
    <source>
        <dbReference type="Proteomes" id="UP000183031"/>
    </source>
</evidence>